<dbReference type="RefSeq" id="WP_066753764.1">
    <property type="nucleotide sequence ID" value="NZ_JBHUMB010000005.1"/>
</dbReference>
<accession>A0ABW5U8U0</accession>
<comment type="caution">
    <text evidence="2">The sequence shown here is derived from an EMBL/GenBank/DDBJ whole genome shotgun (WGS) entry which is preliminary data.</text>
</comment>
<evidence type="ECO:0000313" key="2">
    <source>
        <dbReference type="EMBL" id="MFD2742228.1"/>
    </source>
</evidence>
<gene>
    <name evidence="2" type="ORF">ACFSQ6_02335</name>
</gene>
<dbReference type="InterPro" id="IPR010502">
    <property type="entry name" value="Carb-bd_dom_fam9"/>
</dbReference>
<feature type="domain" description="Carbohydrate-binding" evidence="1">
    <location>
        <begin position="21"/>
        <end position="210"/>
    </location>
</feature>
<dbReference type="Proteomes" id="UP001597418">
    <property type="component" value="Unassembled WGS sequence"/>
</dbReference>
<dbReference type="CDD" id="cd09620">
    <property type="entry name" value="CBM9_like_3"/>
    <property type="match status" value="1"/>
</dbReference>
<proteinExistence type="predicted"/>
<reference evidence="3" key="1">
    <citation type="journal article" date="2019" name="Int. J. Syst. Evol. Microbiol.">
        <title>The Global Catalogue of Microorganisms (GCM) 10K type strain sequencing project: providing services to taxonomists for standard genome sequencing and annotation.</title>
        <authorList>
            <consortium name="The Broad Institute Genomics Platform"/>
            <consortium name="The Broad Institute Genome Sequencing Center for Infectious Disease"/>
            <person name="Wu L."/>
            <person name="Ma J."/>
        </authorList>
    </citation>
    <scope>NUCLEOTIDE SEQUENCE [LARGE SCALE GENOMIC DNA]</scope>
    <source>
        <strain evidence="3">KCTC 42247</strain>
    </source>
</reference>
<dbReference type="EMBL" id="JBHUMB010000005">
    <property type="protein sequence ID" value="MFD2742228.1"/>
    <property type="molecule type" value="Genomic_DNA"/>
</dbReference>
<sequence>MLFVKFITAQIGDWQSYHDAVRAFENVEWQPIANANWADQFPYTPQVRFQIAYSAEALLLHYDVAEEFVRANAIRHNDPVYEDSCVECFVSFDGGKSYFNIEFNLLGTGLIGKRNCDGSDKVRMEIDDVNRISTFTQVRHFAGRRDWQMILAIPFDVLGQDGSALSRTSAQANFYKCGDHLPKPHYMSWKPIRSANPNFHAVSFFGEITFL</sequence>
<organism evidence="2 3">
    <name type="scientific">Sphingobacterium populi</name>
    <dbReference type="NCBI Taxonomy" id="1812824"/>
    <lineage>
        <taxon>Bacteria</taxon>
        <taxon>Pseudomonadati</taxon>
        <taxon>Bacteroidota</taxon>
        <taxon>Sphingobacteriia</taxon>
        <taxon>Sphingobacteriales</taxon>
        <taxon>Sphingobacteriaceae</taxon>
        <taxon>Sphingobacterium</taxon>
    </lineage>
</organism>
<dbReference type="Pfam" id="PF16011">
    <property type="entry name" value="CBM9_2"/>
    <property type="match status" value="1"/>
</dbReference>
<dbReference type="Gene3D" id="2.60.40.1190">
    <property type="match status" value="1"/>
</dbReference>
<keyword evidence="3" id="KW-1185">Reference proteome</keyword>
<name>A0ABW5U8U0_9SPHI</name>
<evidence type="ECO:0000313" key="3">
    <source>
        <dbReference type="Proteomes" id="UP001597418"/>
    </source>
</evidence>
<dbReference type="SUPFAM" id="SSF49344">
    <property type="entry name" value="CBD9-like"/>
    <property type="match status" value="1"/>
</dbReference>
<protein>
    <submittedName>
        <fullName evidence="2">Carbohydrate-binding family 9-like protein</fullName>
    </submittedName>
</protein>
<evidence type="ECO:0000259" key="1">
    <source>
        <dbReference type="Pfam" id="PF16011"/>
    </source>
</evidence>